<dbReference type="OrthoDB" id="543859at2759"/>
<feature type="transmembrane region" description="Helical" evidence="2">
    <location>
        <begin position="256"/>
        <end position="276"/>
    </location>
</feature>
<dbReference type="InterPro" id="IPR005240">
    <property type="entry name" value="DUF389"/>
</dbReference>
<feature type="transmembrane region" description="Helical" evidence="2">
    <location>
        <begin position="388"/>
        <end position="411"/>
    </location>
</feature>
<keyword evidence="2" id="KW-1133">Transmembrane helix</keyword>
<feature type="transmembrane region" description="Helical" evidence="2">
    <location>
        <begin position="439"/>
        <end position="467"/>
    </location>
</feature>
<name>A0A6J2TX15_DROLE</name>
<evidence type="ECO:0000256" key="2">
    <source>
        <dbReference type="SAM" id="Phobius"/>
    </source>
</evidence>
<feature type="region of interest" description="Disordered" evidence="1">
    <location>
        <begin position="577"/>
        <end position="612"/>
    </location>
</feature>
<dbReference type="PANTHER" id="PTHR20992:SF9">
    <property type="entry name" value="AT15442P-RELATED"/>
    <property type="match status" value="1"/>
</dbReference>
<keyword evidence="2" id="KW-0812">Transmembrane</keyword>
<feature type="region of interest" description="Disordered" evidence="1">
    <location>
        <begin position="84"/>
        <end position="126"/>
    </location>
</feature>
<feature type="transmembrane region" description="Helical" evidence="2">
    <location>
        <begin position="319"/>
        <end position="342"/>
    </location>
</feature>
<dbReference type="AlphaFoldDB" id="A0A6J2TX15"/>
<reference evidence="4" key="1">
    <citation type="submission" date="2025-08" db="UniProtKB">
        <authorList>
            <consortium name="RefSeq"/>
        </authorList>
    </citation>
    <scope>IDENTIFICATION</scope>
    <source>
        <strain evidence="4">11010-0011.00</strain>
        <tissue evidence="4">Whole body</tissue>
    </source>
</reference>
<sequence>MCASVCVIVTVPTEEEERRLHTCRCRCGRSYIRRDYVRCRSESGTGDEFDGACNMTMCEHCWRLTQLDLASMYGKYGRAYATPMSGVSTESKPPKVVTKTTGLIGTTTSTGSSGIGRGDDEASVARPERCRRTRTLRLGLSDGTPLEVVLRTIVEQLHLENVFWSKDVEGRHLQARFNMQMDERYECLLCTLQDWGVGERLGTRVEAMNCLDTRAYAQQPSSQGLESTTWETFMDSVRCRLNVNQVVRQVSRDATLTFDFVVLLIAAALLACVGLVEDSFLFMSSSMLISPLMGPIIAGVFGTVIGDHNLRWLGMKNELFGIAIAATIGFIFGGVVCVMGHFFAISRGLTAEILSRCDTHSLAMGIFTALASGAAGAIGILGGNTGSLVGVAISASLLPPAVNSGLLWALATGTRLMGPESALLQSLAKHAQYSKHLPIELFVCASISMGLTLLNIVCVWLMGVVVLRIKEVAPAVRRNHQFWRHDVKIARECAHHDPALQDAIDRLDRQKKLDQEGELDLNAPQYQHTWSPGTRHVLEPQATAAAATCSAQGNNYHTVHGFQEFCITLHKLNNPGRFSQGSGGGRSRDGRSRDVPESLCRSLPADARSTTPAHPISVMELFAQGPKGVTPTAIAEDTLSLQLEGQQEATSYRSMPDLSFNSPVKLWSPGKKEFQLLQLPQDMQRSASSSSDRIGRSHERKRSVHWSFASEHETEDEFPVALPPAPSCLEVAHVSSLSTSQLPSNSPEALKRNTGQVLLPLPQPVPMAVSMSELDSLLPNRRLRLLHENEANVPENNNYSNVSNELVNECDEYQA</sequence>
<keyword evidence="2" id="KW-0472">Membrane</keyword>
<feature type="transmembrane region" description="Helical" evidence="2">
    <location>
        <begin position="288"/>
        <end position="307"/>
    </location>
</feature>
<dbReference type="PANTHER" id="PTHR20992">
    <property type="entry name" value="AT15442P-RELATED"/>
    <property type="match status" value="1"/>
</dbReference>
<feature type="compositionally biased region" description="Low complexity" evidence="1">
    <location>
        <begin position="100"/>
        <end position="112"/>
    </location>
</feature>
<keyword evidence="3" id="KW-1185">Reference proteome</keyword>
<accession>A0A6J2TX15</accession>
<proteinExistence type="predicted"/>
<feature type="transmembrane region" description="Helical" evidence="2">
    <location>
        <begin position="362"/>
        <end position="381"/>
    </location>
</feature>
<dbReference type="Pfam" id="PF04087">
    <property type="entry name" value="DUF389"/>
    <property type="match status" value="1"/>
</dbReference>
<dbReference type="GeneID" id="115628943"/>
<gene>
    <name evidence="4" type="primary">LOC115628943</name>
</gene>
<feature type="region of interest" description="Disordered" evidence="1">
    <location>
        <begin position="681"/>
        <end position="701"/>
    </location>
</feature>
<feature type="compositionally biased region" description="Basic and acidic residues" evidence="1">
    <location>
        <begin position="586"/>
        <end position="596"/>
    </location>
</feature>
<evidence type="ECO:0000313" key="4">
    <source>
        <dbReference type="RefSeq" id="XP_030381076.1"/>
    </source>
</evidence>
<evidence type="ECO:0000313" key="3">
    <source>
        <dbReference type="Proteomes" id="UP000504634"/>
    </source>
</evidence>
<protein>
    <submittedName>
        <fullName evidence="4">Uncharacterized protein LOC115628943</fullName>
    </submittedName>
</protein>
<dbReference type="RefSeq" id="XP_030381076.1">
    <property type="nucleotide sequence ID" value="XM_030525216.1"/>
</dbReference>
<evidence type="ECO:0000256" key="1">
    <source>
        <dbReference type="SAM" id="MobiDB-lite"/>
    </source>
</evidence>
<dbReference type="Proteomes" id="UP000504634">
    <property type="component" value="Unplaced"/>
</dbReference>
<organism evidence="3 4">
    <name type="scientific">Drosophila lebanonensis</name>
    <name type="common">Fruit fly</name>
    <name type="synonym">Scaptodrosophila lebanonensis</name>
    <dbReference type="NCBI Taxonomy" id="7225"/>
    <lineage>
        <taxon>Eukaryota</taxon>
        <taxon>Metazoa</taxon>
        <taxon>Ecdysozoa</taxon>
        <taxon>Arthropoda</taxon>
        <taxon>Hexapoda</taxon>
        <taxon>Insecta</taxon>
        <taxon>Pterygota</taxon>
        <taxon>Neoptera</taxon>
        <taxon>Endopterygota</taxon>
        <taxon>Diptera</taxon>
        <taxon>Brachycera</taxon>
        <taxon>Muscomorpha</taxon>
        <taxon>Ephydroidea</taxon>
        <taxon>Drosophilidae</taxon>
        <taxon>Scaptodrosophila</taxon>
    </lineage>
</organism>